<feature type="binding site" evidence="9">
    <location>
        <position position="452"/>
    </location>
    <ligand>
        <name>S-adenosyl-L-methionine</name>
        <dbReference type="ChEBI" id="CHEBI:59789"/>
    </ligand>
</feature>
<dbReference type="Pfam" id="PF01189">
    <property type="entry name" value="Methyltr_RsmB-F"/>
    <property type="match status" value="1"/>
</dbReference>
<evidence type="ECO:0000256" key="3">
    <source>
        <dbReference type="ARBA" id="ARBA00022517"/>
    </source>
</evidence>
<evidence type="ECO:0000313" key="13">
    <source>
        <dbReference type="Proteomes" id="UP000192578"/>
    </source>
</evidence>
<feature type="compositionally biased region" description="Basic residues" evidence="10">
    <location>
        <begin position="12"/>
        <end position="21"/>
    </location>
</feature>
<dbReference type="Proteomes" id="UP000192578">
    <property type="component" value="Unassembled WGS sequence"/>
</dbReference>
<accession>A0A1W0WDS9</accession>
<feature type="compositionally biased region" description="Acidic residues" evidence="10">
    <location>
        <begin position="604"/>
        <end position="614"/>
    </location>
</feature>
<feature type="compositionally biased region" description="Basic and acidic residues" evidence="10">
    <location>
        <begin position="1"/>
        <end position="11"/>
    </location>
</feature>
<evidence type="ECO:0000256" key="2">
    <source>
        <dbReference type="ARBA" id="ARBA00007494"/>
    </source>
</evidence>
<dbReference type="InterPro" id="IPR001678">
    <property type="entry name" value="MeTrfase_RsmB-F_NOP2_dom"/>
</dbReference>
<feature type="region of interest" description="Disordered" evidence="10">
    <location>
        <begin position="1"/>
        <end position="224"/>
    </location>
</feature>
<comment type="similarity">
    <text evidence="2 9">Belongs to the class I-like SAM-binding methyltransferase superfamily. RsmB/NOP family.</text>
</comment>
<evidence type="ECO:0000256" key="8">
    <source>
        <dbReference type="ARBA" id="ARBA00023242"/>
    </source>
</evidence>
<feature type="compositionally biased region" description="Basic and acidic residues" evidence="10">
    <location>
        <begin position="22"/>
        <end position="45"/>
    </location>
</feature>
<dbReference type="Gene3D" id="3.30.70.1170">
    <property type="entry name" value="Sun protein, domain 3"/>
    <property type="match status" value="1"/>
</dbReference>
<feature type="compositionally biased region" description="Basic residues" evidence="10">
    <location>
        <begin position="672"/>
        <end position="682"/>
    </location>
</feature>
<evidence type="ECO:0000313" key="12">
    <source>
        <dbReference type="EMBL" id="OQV13348.1"/>
    </source>
</evidence>
<evidence type="ECO:0000256" key="6">
    <source>
        <dbReference type="ARBA" id="ARBA00022691"/>
    </source>
</evidence>
<evidence type="ECO:0000256" key="5">
    <source>
        <dbReference type="ARBA" id="ARBA00022679"/>
    </source>
</evidence>
<dbReference type="GO" id="GO:0070475">
    <property type="term" value="P:rRNA base methylation"/>
    <property type="evidence" value="ECO:0007669"/>
    <property type="project" value="TreeGrafter"/>
</dbReference>
<dbReference type="GO" id="GO:0009383">
    <property type="term" value="F:rRNA (cytosine-C5-)-methyltransferase activity"/>
    <property type="evidence" value="ECO:0007669"/>
    <property type="project" value="TreeGrafter"/>
</dbReference>
<keyword evidence="7 9" id="KW-0694">RNA-binding</keyword>
<dbReference type="InterPro" id="IPR054728">
    <property type="entry name" value="RsmB-like_ferredoxin"/>
</dbReference>
<feature type="binding site" evidence="9">
    <location>
        <position position="435"/>
    </location>
    <ligand>
        <name>S-adenosyl-L-methionine</name>
        <dbReference type="ChEBI" id="CHEBI:59789"/>
    </ligand>
</feature>
<dbReference type="PROSITE" id="PS51686">
    <property type="entry name" value="SAM_MT_RSMB_NOP"/>
    <property type="match status" value="1"/>
</dbReference>
<dbReference type="InterPro" id="IPR023267">
    <property type="entry name" value="RCMT"/>
</dbReference>
<keyword evidence="5 9" id="KW-0808">Transferase</keyword>
<dbReference type="InterPro" id="IPR029063">
    <property type="entry name" value="SAM-dependent_MTases_sf"/>
</dbReference>
<dbReference type="PROSITE" id="PS01153">
    <property type="entry name" value="NOL1_NOP2_SUN"/>
    <property type="match status" value="1"/>
</dbReference>
<feature type="compositionally biased region" description="Acidic residues" evidence="10">
    <location>
        <begin position="167"/>
        <end position="195"/>
    </location>
</feature>
<dbReference type="PRINTS" id="PR02012">
    <property type="entry name" value="RCMTNOP2"/>
</dbReference>
<organism evidence="12 13">
    <name type="scientific">Hypsibius exemplaris</name>
    <name type="common">Freshwater tardigrade</name>
    <dbReference type="NCBI Taxonomy" id="2072580"/>
    <lineage>
        <taxon>Eukaryota</taxon>
        <taxon>Metazoa</taxon>
        <taxon>Ecdysozoa</taxon>
        <taxon>Tardigrada</taxon>
        <taxon>Eutardigrada</taxon>
        <taxon>Parachela</taxon>
        <taxon>Hypsibioidea</taxon>
        <taxon>Hypsibiidae</taxon>
        <taxon>Hypsibius</taxon>
    </lineage>
</organism>
<dbReference type="InterPro" id="IPR049560">
    <property type="entry name" value="MeTrfase_RsmB-F_NOP2_cat"/>
</dbReference>
<name>A0A1W0WDS9_HYPEX</name>
<dbReference type="Pfam" id="PF22458">
    <property type="entry name" value="RsmF-B_ferredox"/>
    <property type="match status" value="1"/>
</dbReference>
<feature type="region of interest" description="Disordered" evidence="10">
    <location>
        <begin position="584"/>
        <end position="717"/>
    </location>
</feature>
<sequence>MGRRLDVETRPKKGPGRKTRKQKDPEVPHRVRAFEKSQEEVEGTKKALSSRSKKRSAKRALKLEAKKNGVAAKSESKQQKRPAKSDDESSVPTSKKARAEDFFGRAPDQDNSDDDGLDAPADEFGSSDASGEESDTTEAVVTKKKRKERSTEDAEPEVDGDAQAGGDEADEDDLDLPDDEFVDSNAGSDDDDSGVDETPKNEDGEEEPKFVLPEANEISEEKNRPAELAAVDQRIQEVLGVLADFNNKRESGRKRKEYLALLLRDLCLYYGYNEFLMEKIIQLFPLPEIREFLEANEAQRPVTIRTNILRTRRKDLAQALINRGVNLDPLGEWTKVGLVVYDTQVPLGATPEYLAGHYMLQGASSLLPVMALAPQENEKILDMCAAPGGKTTHISALMRNTGVIYANEPNKNRTKAVVGNIHRMGITNAVICSLDGRKFPKNTQLFDRVLLDAPCSGTGVIAKDPSVKTSKDERDILRRSHLQKELILAAIDCTDARSKTGGFLVYSTCSVLVEENEWVIDYALKKRDVHVVESGLSFGVDGFSRYREHRFHASLKMAKRFYPHEHNMDGFFVCKLKKNSNRILQPDEDEDDDEKSSSSPDPTDPADVEMEDESDQKTGSQATSSDSDDDDVRYSLNTTEADAAESDGGNEAEAELTSAADAPTTSASTSPKQKKKKLKKRERSAAKRPIADAAAESEDETGRPQSSPRSGSGKKAK</sequence>
<dbReference type="GO" id="GO:0005730">
    <property type="term" value="C:nucleolus"/>
    <property type="evidence" value="ECO:0007669"/>
    <property type="project" value="UniProtKB-SubCell"/>
</dbReference>
<dbReference type="PANTHER" id="PTHR22807:SF30">
    <property type="entry name" value="28S RRNA (CYTOSINE(4447)-C(5))-METHYLTRANSFERASE-RELATED"/>
    <property type="match status" value="1"/>
</dbReference>
<dbReference type="InterPro" id="IPR018314">
    <property type="entry name" value="RsmB/NOL1/NOP2-like_CS"/>
</dbReference>
<dbReference type="NCBIfam" id="TIGR00446">
    <property type="entry name" value="nop2p"/>
    <property type="match status" value="1"/>
</dbReference>
<dbReference type="PANTHER" id="PTHR22807">
    <property type="entry name" value="NOP2 YEAST -RELATED NOL1/NOP2/FMU SUN DOMAIN-CONTAINING"/>
    <property type="match status" value="1"/>
</dbReference>
<proteinExistence type="inferred from homology"/>
<evidence type="ECO:0000256" key="9">
    <source>
        <dbReference type="PROSITE-ProRule" id="PRU01023"/>
    </source>
</evidence>
<feature type="domain" description="SAM-dependent MTase RsmB/NOP-type" evidence="11">
    <location>
        <begin position="292"/>
        <end position="579"/>
    </location>
</feature>
<keyword evidence="13" id="KW-1185">Reference proteome</keyword>
<protein>
    <submittedName>
        <fullName evidence="12">28S rRNA (Cytosine(4447)-C(5))-methyltransferase</fullName>
    </submittedName>
</protein>
<dbReference type="PRINTS" id="PR02008">
    <property type="entry name" value="RCMTFAMILY"/>
</dbReference>
<feature type="compositionally biased region" description="Basic residues" evidence="10">
    <location>
        <begin position="51"/>
        <end position="60"/>
    </location>
</feature>
<dbReference type="AlphaFoldDB" id="A0A1W0WDS9"/>
<evidence type="ECO:0000259" key="11">
    <source>
        <dbReference type="PROSITE" id="PS51686"/>
    </source>
</evidence>
<evidence type="ECO:0000256" key="4">
    <source>
        <dbReference type="ARBA" id="ARBA00022603"/>
    </source>
</evidence>
<evidence type="ECO:0000256" key="1">
    <source>
        <dbReference type="ARBA" id="ARBA00004604"/>
    </source>
</evidence>
<dbReference type="InterPro" id="IPR023273">
    <property type="entry name" value="RCMT_NOP2"/>
</dbReference>
<feature type="compositionally biased region" description="Low complexity" evidence="10">
    <location>
        <begin position="657"/>
        <end position="671"/>
    </location>
</feature>
<dbReference type="OrthoDB" id="427002at2759"/>
<dbReference type="GO" id="GO:0000470">
    <property type="term" value="P:maturation of LSU-rRNA"/>
    <property type="evidence" value="ECO:0007669"/>
    <property type="project" value="TreeGrafter"/>
</dbReference>
<dbReference type="GO" id="GO:0003723">
    <property type="term" value="F:RNA binding"/>
    <property type="evidence" value="ECO:0007669"/>
    <property type="project" value="UniProtKB-UniRule"/>
</dbReference>
<keyword evidence="3" id="KW-0690">Ribosome biogenesis</keyword>
<evidence type="ECO:0000256" key="10">
    <source>
        <dbReference type="SAM" id="MobiDB-lite"/>
    </source>
</evidence>
<feature type="compositionally biased region" description="Basic and acidic residues" evidence="10">
    <location>
        <begin position="74"/>
        <end position="87"/>
    </location>
</feature>
<dbReference type="SUPFAM" id="SSF53335">
    <property type="entry name" value="S-adenosyl-L-methionine-dependent methyltransferases"/>
    <property type="match status" value="1"/>
</dbReference>
<feature type="active site" description="Nucleophile" evidence="9">
    <location>
        <position position="509"/>
    </location>
</feature>
<comment type="caution">
    <text evidence="12">The sequence shown here is derived from an EMBL/GenBank/DDBJ whole genome shotgun (WGS) entry which is preliminary data.</text>
</comment>
<dbReference type="EMBL" id="MTYJ01000126">
    <property type="protein sequence ID" value="OQV13348.1"/>
    <property type="molecule type" value="Genomic_DNA"/>
</dbReference>
<feature type="compositionally biased region" description="Acidic residues" evidence="10">
    <location>
        <begin position="110"/>
        <end position="121"/>
    </location>
</feature>
<evidence type="ECO:0000256" key="7">
    <source>
        <dbReference type="ARBA" id="ARBA00022884"/>
    </source>
</evidence>
<feature type="binding site" evidence="9">
    <location>
        <begin position="384"/>
        <end position="390"/>
    </location>
    <ligand>
        <name>S-adenosyl-L-methionine</name>
        <dbReference type="ChEBI" id="CHEBI:59789"/>
    </ligand>
</feature>
<dbReference type="InterPro" id="IPR011023">
    <property type="entry name" value="Nop2p"/>
</dbReference>
<reference evidence="13" key="1">
    <citation type="submission" date="2017-01" db="EMBL/GenBank/DDBJ databases">
        <title>Comparative genomics of anhydrobiosis in the tardigrade Hypsibius dujardini.</title>
        <authorList>
            <person name="Yoshida Y."/>
            <person name="Koutsovoulos G."/>
            <person name="Laetsch D."/>
            <person name="Stevens L."/>
            <person name="Kumar S."/>
            <person name="Horikawa D."/>
            <person name="Ishino K."/>
            <person name="Komine S."/>
            <person name="Tomita M."/>
            <person name="Blaxter M."/>
            <person name="Arakawa K."/>
        </authorList>
    </citation>
    <scope>NUCLEOTIDE SEQUENCE [LARGE SCALE GENOMIC DNA]</scope>
    <source>
        <strain evidence="13">Z151</strain>
    </source>
</reference>
<feature type="binding site" evidence="9">
    <location>
        <position position="408"/>
    </location>
    <ligand>
        <name>S-adenosyl-L-methionine</name>
        <dbReference type="ChEBI" id="CHEBI:59789"/>
    </ligand>
</feature>
<keyword evidence="4 9" id="KW-0489">Methyltransferase</keyword>
<comment type="subcellular location">
    <subcellularLocation>
        <location evidence="1">Nucleus</location>
        <location evidence="1">Nucleolus</location>
    </subcellularLocation>
</comment>
<dbReference type="Gene3D" id="3.40.50.150">
    <property type="entry name" value="Vaccinia Virus protein VP39"/>
    <property type="match status" value="1"/>
</dbReference>
<gene>
    <name evidence="12" type="ORF">BV898_12458</name>
</gene>
<keyword evidence="8" id="KW-0539">Nucleus</keyword>
<keyword evidence="6 9" id="KW-0949">S-adenosyl-L-methionine</keyword>
<dbReference type="FunFam" id="3.30.70.1170:FF:000001">
    <property type="entry name" value="Ribosomal RNA methyltransferase Nop2"/>
    <property type="match status" value="1"/>
</dbReference>
<feature type="compositionally biased region" description="Acidic residues" evidence="10">
    <location>
        <begin position="642"/>
        <end position="654"/>
    </location>
</feature>